<proteinExistence type="predicted"/>
<evidence type="ECO:0000313" key="4">
    <source>
        <dbReference type="Proteomes" id="UP000000268"/>
    </source>
</evidence>
<dbReference type="Gene3D" id="3.30.70.270">
    <property type="match status" value="1"/>
</dbReference>
<dbReference type="FunFam" id="3.30.70.270:FF:000001">
    <property type="entry name" value="Diguanylate cyclase domain protein"/>
    <property type="match status" value="1"/>
</dbReference>
<dbReference type="Pfam" id="PF11845">
    <property type="entry name" value="Tll0287-like"/>
    <property type="match status" value="1"/>
</dbReference>
<feature type="transmembrane region" description="Helical" evidence="1">
    <location>
        <begin position="221"/>
        <end position="243"/>
    </location>
</feature>
<keyword evidence="1" id="KW-0812">Transmembrane</keyword>
<organism evidence="3 4">
    <name type="scientific">Acaryochloris marina (strain MBIC 11017)</name>
    <dbReference type="NCBI Taxonomy" id="329726"/>
    <lineage>
        <taxon>Bacteria</taxon>
        <taxon>Bacillati</taxon>
        <taxon>Cyanobacteriota</taxon>
        <taxon>Cyanophyceae</taxon>
        <taxon>Acaryochloridales</taxon>
        <taxon>Acaryochloridaceae</taxon>
        <taxon>Acaryochloris</taxon>
    </lineage>
</organism>
<dbReference type="InterPro" id="IPR050469">
    <property type="entry name" value="Diguanylate_Cyclase"/>
</dbReference>
<dbReference type="NCBIfam" id="TIGR00254">
    <property type="entry name" value="GGDEF"/>
    <property type="match status" value="1"/>
</dbReference>
<dbReference type="PANTHER" id="PTHR45138:SF9">
    <property type="entry name" value="DIGUANYLATE CYCLASE DGCM-RELATED"/>
    <property type="match status" value="1"/>
</dbReference>
<feature type="transmembrane region" description="Helical" evidence="1">
    <location>
        <begin position="20"/>
        <end position="44"/>
    </location>
</feature>
<dbReference type="eggNOG" id="COG3706">
    <property type="taxonomic scope" value="Bacteria"/>
</dbReference>
<dbReference type="InterPro" id="IPR021796">
    <property type="entry name" value="Tll0287-like_dom"/>
</dbReference>
<keyword evidence="1" id="KW-1133">Transmembrane helix</keyword>
<dbReference type="STRING" id="329726.AM1_3498"/>
<keyword evidence="1" id="KW-0472">Membrane</keyword>
<dbReference type="SUPFAM" id="SSF55073">
    <property type="entry name" value="Nucleotide cyclase"/>
    <property type="match status" value="1"/>
</dbReference>
<dbReference type="CDD" id="cd01949">
    <property type="entry name" value="GGDEF"/>
    <property type="match status" value="1"/>
</dbReference>
<evidence type="ECO:0000313" key="3">
    <source>
        <dbReference type="EMBL" id="ABW28488.1"/>
    </source>
</evidence>
<dbReference type="KEGG" id="amr:AM1_3498"/>
<evidence type="ECO:0000259" key="2">
    <source>
        <dbReference type="PROSITE" id="PS50887"/>
    </source>
</evidence>
<dbReference type="Proteomes" id="UP000000268">
    <property type="component" value="Chromosome"/>
</dbReference>
<dbReference type="EMBL" id="CP000828">
    <property type="protein sequence ID" value="ABW28488.1"/>
    <property type="molecule type" value="Genomic_DNA"/>
</dbReference>
<dbReference type="InterPro" id="IPR029787">
    <property type="entry name" value="Nucleotide_cyclase"/>
</dbReference>
<keyword evidence="4" id="KW-1185">Reference proteome</keyword>
<name>B0C190_ACAM1</name>
<dbReference type="GO" id="GO:0052621">
    <property type="term" value="F:diguanylate cyclase activity"/>
    <property type="evidence" value="ECO:0007669"/>
    <property type="project" value="TreeGrafter"/>
</dbReference>
<dbReference type="GO" id="GO:0005886">
    <property type="term" value="C:plasma membrane"/>
    <property type="evidence" value="ECO:0007669"/>
    <property type="project" value="TreeGrafter"/>
</dbReference>
<dbReference type="SMART" id="SM00267">
    <property type="entry name" value="GGDEF"/>
    <property type="match status" value="1"/>
</dbReference>
<dbReference type="Pfam" id="PF00990">
    <property type="entry name" value="GGDEF"/>
    <property type="match status" value="1"/>
</dbReference>
<dbReference type="AlphaFoldDB" id="B0C190"/>
<dbReference type="GO" id="GO:1902201">
    <property type="term" value="P:negative regulation of bacterial-type flagellum-dependent cell motility"/>
    <property type="evidence" value="ECO:0007669"/>
    <property type="project" value="TreeGrafter"/>
</dbReference>
<dbReference type="PROSITE" id="PS50887">
    <property type="entry name" value="GGDEF"/>
    <property type="match status" value="1"/>
</dbReference>
<gene>
    <name evidence="3" type="ordered locus">AM1_3498</name>
</gene>
<sequence>MLGTFLNRLLQRLYQRVIMIMIILFSLGLGVAFVGTYYLSIYWVDSQAVQYSSVVIQTLNQARRFYSEDVVDRLESIKGVQVIPEYHAVSGGIPNPATFTIELGELLSNQSTGTIFRLYSNFPFPHRQATGGPQDQFERAALNYLQNHPQAAYYRKERVGDRLSFRYTEAVLMEPSCVACHNTLPSSPKKDWKVGQVRGIAEITQPLEQGLQTAQGGLKTIYLALTIIITLAMMGLGLAVGRFRTLNQELEKKVAERTAALERLAMVDELTQLANRRQFDQRLEQAWKVARRQQHPLSLILCDVDYFKNYNDTYGHPAGDECLRSIAKVLDRSIRRPGEFSARYGGEEFAIVLPNVSRMDAIQIVTTIQTAIHQLQIPHRSSLNHASVTLSLGIATMIPNANYSPEQLIQAADEALYQAKHQGRDRYVVWDNP</sequence>
<dbReference type="HOGENOM" id="CLU_030644_0_0_3"/>
<dbReference type="GO" id="GO:0043709">
    <property type="term" value="P:cell adhesion involved in single-species biofilm formation"/>
    <property type="evidence" value="ECO:0007669"/>
    <property type="project" value="TreeGrafter"/>
</dbReference>
<dbReference type="InterPro" id="IPR043128">
    <property type="entry name" value="Rev_trsase/Diguanyl_cyclase"/>
</dbReference>
<evidence type="ECO:0000256" key="1">
    <source>
        <dbReference type="SAM" id="Phobius"/>
    </source>
</evidence>
<reference evidence="3 4" key="1">
    <citation type="journal article" date="2008" name="Proc. Natl. Acad. Sci. U.S.A.">
        <title>Niche adaptation and genome expansion in the chlorophyll d-producing cyanobacterium Acaryochloris marina.</title>
        <authorList>
            <person name="Swingley W.D."/>
            <person name="Chen M."/>
            <person name="Cheung P.C."/>
            <person name="Conrad A.L."/>
            <person name="Dejesa L.C."/>
            <person name="Hao J."/>
            <person name="Honchak B.M."/>
            <person name="Karbach L.E."/>
            <person name="Kurdoglu A."/>
            <person name="Lahiri S."/>
            <person name="Mastrian S.D."/>
            <person name="Miyashita H."/>
            <person name="Page L."/>
            <person name="Ramakrishna P."/>
            <person name="Satoh S."/>
            <person name="Sattley W.M."/>
            <person name="Shimada Y."/>
            <person name="Taylor H.L."/>
            <person name="Tomo T."/>
            <person name="Tsuchiya T."/>
            <person name="Wang Z.T."/>
            <person name="Raymond J."/>
            <person name="Mimuro M."/>
            <person name="Blankenship R.E."/>
            <person name="Touchman J.W."/>
        </authorList>
    </citation>
    <scope>NUCLEOTIDE SEQUENCE [LARGE SCALE GENOMIC DNA]</scope>
    <source>
        <strain evidence="4">MBIC 11017</strain>
    </source>
</reference>
<protein>
    <submittedName>
        <fullName evidence="3">Diguanylate cyclase (GGDEF) domain protein</fullName>
    </submittedName>
</protein>
<dbReference type="InterPro" id="IPR000160">
    <property type="entry name" value="GGDEF_dom"/>
</dbReference>
<accession>B0C190</accession>
<feature type="domain" description="GGDEF" evidence="2">
    <location>
        <begin position="295"/>
        <end position="432"/>
    </location>
</feature>
<dbReference type="PANTHER" id="PTHR45138">
    <property type="entry name" value="REGULATORY COMPONENTS OF SENSORY TRANSDUCTION SYSTEM"/>
    <property type="match status" value="1"/>
</dbReference>